<feature type="binding site" evidence="2">
    <location>
        <begin position="147"/>
        <end position="154"/>
    </location>
    <ligand>
        <name>ATP</name>
        <dbReference type="ChEBI" id="CHEBI:30616"/>
    </ligand>
</feature>
<dbReference type="OrthoDB" id="9813719at2"/>
<evidence type="ECO:0000313" key="4">
    <source>
        <dbReference type="EMBL" id="SHJ90495.1"/>
    </source>
</evidence>
<evidence type="ECO:0000256" key="1">
    <source>
        <dbReference type="PIRSR" id="PIRSR640198-1"/>
    </source>
</evidence>
<feature type="active site" evidence="1">
    <location>
        <position position="143"/>
    </location>
</feature>
<dbReference type="STRING" id="1121476.SAMN02745751_03679"/>
<dbReference type="SUPFAM" id="SSF140931">
    <property type="entry name" value="Fic-like"/>
    <property type="match status" value="1"/>
</dbReference>
<keyword evidence="2" id="KW-0547">Nucleotide-binding</keyword>
<dbReference type="Pfam" id="PF22168">
    <property type="entry name" value="DIP2311-like_C"/>
    <property type="match status" value="1"/>
</dbReference>
<accession>A0A1M6N477</accession>
<dbReference type="PROSITE" id="PS51459">
    <property type="entry name" value="FIDO"/>
    <property type="match status" value="1"/>
</dbReference>
<dbReference type="AlphaFoldDB" id="A0A1M6N477"/>
<proteinExistence type="predicted"/>
<dbReference type="GO" id="GO:0005524">
    <property type="term" value="F:ATP binding"/>
    <property type="evidence" value="ECO:0007669"/>
    <property type="project" value="UniProtKB-KW"/>
</dbReference>
<name>A0A1M6N477_9FIRM</name>
<dbReference type="Proteomes" id="UP000184052">
    <property type="component" value="Unassembled WGS sequence"/>
</dbReference>
<dbReference type="Pfam" id="PF02661">
    <property type="entry name" value="Fic"/>
    <property type="match status" value="1"/>
</dbReference>
<protein>
    <submittedName>
        <fullName evidence="4">Fic family protein</fullName>
    </submittedName>
</protein>
<evidence type="ECO:0000259" key="3">
    <source>
        <dbReference type="PROSITE" id="PS51459"/>
    </source>
</evidence>
<dbReference type="RefSeq" id="WP_073051145.1">
    <property type="nucleotide sequence ID" value="NZ_FQZL01000059.1"/>
</dbReference>
<dbReference type="InterPro" id="IPR003812">
    <property type="entry name" value="Fido"/>
</dbReference>
<dbReference type="InterPro" id="IPR040198">
    <property type="entry name" value="Fido_containing"/>
</dbReference>
<dbReference type="PANTHER" id="PTHR13504">
    <property type="entry name" value="FIDO DOMAIN-CONTAINING PROTEIN DDB_G0283145"/>
    <property type="match status" value="1"/>
</dbReference>
<keyword evidence="2" id="KW-0067">ATP-binding</keyword>
<dbReference type="InterPro" id="IPR036388">
    <property type="entry name" value="WH-like_DNA-bd_sf"/>
</dbReference>
<dbReference type="InterPro" id="IPR036597">
    <property type="entry name" value="Fido-like_dom_sf"/>
</dbReference>
<reference evidence="4 5" key="1">
    <citation type="submission" date="2016-11" db="EMBL/GenBank/DDBJ databases">
        <authorList>
            <person name="Jaros S."/>
            <person name="Januszkiewicz K."/>
            <person name="Wedrychowicz H."/>
        </authorList>
    </citation>
    <scope>NUCLEOTIDE SEQUENCE [LARGE SCALE GENOMIC DNA]</scope>
    <source>
        <strain evidence="4 5">DSM 17477</strain>
    </source>
</reference>
<dbReference type="Gene3D" id="1.10.3290.10">
    <property type="entry name" value="Fido-like domain"/>
    <property type="match status" value="1"/>
</dbReference>
<gene>
    <name evidence="4" type="ORF">SAMN02745751_03679</name>
</gene>
<dbReference type="PANTHER" id="PTHR13504:SF38">
    <property type="entry name" value="FIDO DOMAIN-CONTAINING PROTEIN"/>
    <property type="match status" value="1"/>
</dbReference>
<organism evidence="4 5">
    <name type="scientific">Dethiosulfatibacter aminovorans DSM 17477</name>
    <dbReference type="NCBI Taxonomy" id="1121476"/>
    <lineage>
        <taxon>Bacteria</taxon>
        <taxon>Bacillati</taxon>
        <taxon>Bacillota</taxon>
        <taxon>Tissierellia</taxon>
        <taxon>Dethiosulfatibacter</taxon>
    </lineage>
</organism>
<sequence length="300" mass="34571">TGASNRIEGIYTSDKRLDELVNEKTEPKNRNEEEIAGYRGVLNTIHENYDYIVPRSNVILQMHRDLYVYNSGLAGGQYKNVDNVIEEKDALGRKKIRFRPVPAYLTKETMETMCDGFIEAFQKESVDPLLLIPIFILDFLCVHPFNDGNGRMSRLLTLLLLYQQEYIVGKYISIEMMIEKSKESYYETLRLSSIGWHDNENDYVPFIKYYLGVILAAYREFSSRVETIRNQGLTKSERVRYIFETRVGKISKSDIAKLCPDISITTIEKALAELVKTDYIKKVGGGRSTAYILNDKLKHG</sequence>
<dbReference type="EMBL" id="FQZL01000059">
    <property type="protein sequence ID" value="SHJ90495.1"/>
    <property type="molecule type" value="Genomic_DNA"/>
</dbReference>
<feature type="binding site" evidence="2">
    <location>
        <position position="199"/>
    </location>
    <ligand>
        <name>ATP</name>
        <dbReference type="ChEBI" id="CHEBI:30616"/>
    </ligand>
</feature>
<dbReference type="Gene3D" id="1.10.10.10">
    <property type="entry name" value="Winged helix-like DNA-binding domain superfamily/Winged helix DNA-binding domain"/>
    <property type="match status" value="1"/>
</dbReference>
<feature type="domain" description="Fido" evidence="3">
    <location>
        <begin position="54"/>
        <end position="209"/>
    </location>
</feature>
<dbReference type="InterPro" id="IPR054760">
    <property type="entry name" value="DIP2311-like_C"/>
</dbReference>
<feature type="non-terminal residue" evidence="4">
    <location>
        <position position="1"/>
    </location>
</feature>
<keyword evidence="5" id="KW-1185">Reference proteome</keyword>
<feature type="binding site" evidence="2">
    <location>
        <begin position="185"/>
        <end position="186"/>
    </location>
    <ligand>
        <name>ATP</name>
        <dbReference type="ChEBI" id="CHEBI:30616"/>
    </ligand>
</feature>
<evidence type="ECO:0000256" key="2">
    <source>
        <dbReference type="PIRSR" id="PIRSR640198-2"/>
    </source>
</evidence>
<evidence type="ECO:0000313" key="5">
    <source>
        <dbReference type="Proteomes" id="UP000184052"/>
    </source>
</evidence>